<organism evidence="2">
    <name type="scientific">Thermocrispum agreste</name>
    <dbReference type="NCBI Taxonomy" id="37925"/>
    <lineage>
        <taxon>Bacteria</taxon>
        <taxon>Bacillati</taxon>
        <taxon>Actinomycetota</taxon>
        <taxon>Actinomycetes</taxon>
        <taxon>Pseudonocardiales</taxon>
        <taxon>Pseudonocardiaceae</taxon>
        <taxon>Thermocrispum</taxon>
    </lineage>
</organism>
<reference evidence="2" key="2">
    <citation type="submission" date="2018-05" db="EMBL/GenBank/DDBJ databases">
        <authorList>
            <person name="Lanie J.A."/>
            <person name="Ng W.-L."/>
            <person name="Kazmierczak K.M."/>
            <person name="Andrzejewski T.M."/>
            <person name="Davidsen T.M."/>
            <person name="Wayne K.J."/>
            <person name="Tettelin H."/>
            <person name="Glass J.I."/>
            <person name="Rusch D."/>
            <person name="Podicherti R."/>
            <person name="Tsui H.-C.T."/>
            <person name="Winkler M.E."/>
        </authorList>
    </citation>
    <scope>NUCLEOTIDE SEQUENCE</scope>
    <source>
        <strain evidence="2">ZC4RG45</strain>
    </source>
</reference>
<evidence type="ECO:0000313" key="1">
    <source>
        <dbReference type="EMBL" id="MFO7191309.1"/>
    </source>
</evidence>
<dbReference type="AlphaFoldDB" id="A0A2W4IT24"/>
<gene>
    <name evidence="1" type="ORF">DIU77_003590</name>
    <name evidence="2" type="ORF">DIU77_18580</name>
</gene>
<dbReference type="EMBL" id="QGUI02000023">
    <property type="protein sequence ID" value="MFO7191309.1"/>
    <property type="molecule type" value="Genomic_DNA"/>
</dbReference>
<reference evidence="1" key="1">
    <citation type="submission" date="2018-05" db="EMBL/GenBank/DDBJ databases">
        <authorList>
            <person name="Moura L."/>
            <person name="Setubal J.C."/>
        </authorList>
    </citation>
    <scope>NUCLEOTIDE SEQUENCE</scope>
    <source>
        <strain evidence="1">ZC4RG45</strain>
    </source>
</reference>
<accession>A0A2W4IT24</accession>
<dbReference type="EMBL" id="QGUI01000917">
    <property type="protein sequence ID" value="PZM89884.1"/>
    <property type="molecule type" value="Genomic_DNA"/>
</dbReference>
<reference evidence="1 3" key="3">
    <citation type="journal article" date="2021" name="BMC Genomics">
        <title>Genome-resolved metagenome and metatranscriptome analyses of thermophilic composting reveal key bacterial players and their metabolic interactions.</title>
        <authorList>
            <person name="Braga L.P.P."/>
            <person name="Pereira R.V."/>
            <person name="Martins L.F."/>
            <person name="Moura L.M.S."/>
            <person name="Sanchez F.B."/>
            <person name="Patane J.S.L."/>
            <person name="da Silva A.M."/>
            <person name="Setubal J.C."/>
        </authorList>
    </citation>
    <scope>NUCLEOTIDE SEQUENCE [LARGE SCALE GENOMIC DNA]</scope>
    <source>
        <strain evidence="1">ZC4RG45</strain>
    </source>
</reference>
<comment type="caution">
    <text evidence="2">The sequence shown here is derived from an EMBL/GenBank/DDBJ whole genome shotgun (WGS) entry which is preliminary data.</text>
</comment>
<sequence length="63" mass="7008">MSAAEIEEWVNETTIEFGKLACEWLEEGLLLGDVAARYEESFRDEGAMSVVTGGRCVLPENVR</sequence>
<evidence type="ECO:0000313" key="3">
    <source>
        <dbReference type="Proteomes" id="UP000249324"/>
    </source>
</evidence>
<proteinExistence type="predicted"/>
<dbReference type="Proteomes" id="UP000249324">
    <property type="component" value="Unassembled WGS sequence"/>
</dbReference>
<reference evidence="1" key="4">
    <citation type="submission" date="2023-08" db="EMBL/GenBank/DDBJ databases">
        <authorList>
            <person name="Guima S.E.S."/>
            <person name="Martins L.F."/>
            <person name="Silva A.M."/>
            <person name="Setubal J.C."/>
        </authorList>
    </citation>
    <scope>NUCLEOTIDE SEQUENCE</scope>
    <source>
        <strain evidence="1">ZC4RG45</strain>
    </source>
</reference>
<protein>
    <submittedName>
        <fullName evidence="2">Uncharacterized protein</fullName>
    </submittedName>
</protein>
<evidence type="ECO:0000313" key="2">
    <source>
        <dbReference type="EMBL" id="PZM89884.1"/>
    </source>
</evidence>
<name>A0A2W4IT24_9PSEU</name>